<proteinExistence type="predicted"/>
<dbReference type="RefSeq" id="XP_043012599.1">
    <property type="nucleotide sequence ID" value="XM_043151503.1"/>
</dbReference>
<keyword evidence="2" id="KW-1185">Reference proteome</keyword>
<dbReference type="EMBL" id="CM032183">
    <property type="protein sequence ID" value="KAG7096129.1"/>
    <property type="molecule type" value="Genomic_DNA"/>
</dbReference>
<reference evidence="1" key="1">
    <citation type="journal article" date="2021" name="Genome Biol. Evol.">
        <title>The assembled and annotated genome of the fairy-ring fungus Marasmius oreades.</title>
        <authorList>
            <person name="Hiltunen M."/>
            <person name="Ament-Velasquez S.L."/>
            <person name="Johannesson H."/>
        </authorList>
    </citation>
    <scope>NUCLEOTIDE SEQUENCE</scope>
    <source>
        <strain evidence="1">03SP1</strain>
    </source>
</reference>
<gene>
    <name evidence="1" type="ORF">E1B28_006803</name>
</gene>
<dbReference type="AlphaFoldDB" id="A0A9P7UWW5"/>
<comment type="caution">
    <text evidence="1">The sequence shown here is derived from an EMBL/GenBank/DDBJ whole genome shotgun (WGS) entry which is preliminary data.</text>
</comment>
<dbReference type="KEGG" id="more:E1B28_006803"/>
<evidence type="ECO:0000313" key="1">
    <source>
        <dbReference type="EMBL" id="KAG7096129.1"/>
    </source>
</evidence>
<dbReference type="GeneID" id="66075879"/>
<dbReference type="Proteomes" id="UP001049176">
    <property type="component" value="Chromosome 3"/>
</dbReference>
<accession>A0A9P7UWW5</accession>
<protein>
    <submittedName>
        <fullName evidence="1">Uncharacterized protein</fullName>
    </submittedName>
</protein>
<name>A0A9P7UWW5_9AGAR</name>
<evidence type="ECO:0000313" key="2">
    <source>
        <dbReference type="Proteomes" id="UP001049176"/>
    </source>
</evidence>
<sequence length="199" mass="22185">MPRLKILRITLAITTAIYTGQEDLLFLESIVPSSSQDDGRNAATLPINIQCSPDHTIQDLCDHQQAALGVELHTVMPGQDAVSVIQLSMHLVIYPQSPKKVDGYSTSHDTYPLRDNMDVTIEVFPSTTGKVTARSQFRSSGFQPSFDVDVFTDHFIHSIELLGHSPSRNILQTACRERQATALEIWACTHITFYSIHSF</sequence>
<organism evidence="1 2">
    <name type="scientific">Marasmius oreades</name>
    <name type="common">fairy-ring Marasmius</name>
    <dbReference type="NCBI Taxonomy" id="181124"/>
    <lineage>
        <taxon>Eukaryota</taxon>
        <taxon>Fungi</taxon>
        <taxon>Dikarya</taxon>
        <taxon>Basidiomycota</taxon>
        <taxon>Agaricomycotina</taxon>
        <taxon>Agaricomycetes</taxon>
        <taxon>Agaricomycetidae</taxon>
        <taxon>Agaricales</taxon>
        <taxon>Marasmiineae</taxon>
        <taxon>Marasmiaceae</taxon>
        <taxon>Marasmius</taxon>
    </lineage>
</organism>